<dbReference type="Gene3D" id="1.10.10.160">
    <property type="match status" value="1"/>
</dbReference>
<evidence type="ECO:0000256" key="5">
    <source>
        <dbReference type="PROSITE-ProRule" id="PRU00560"/>
    </source>
</evidence>
<keyword evidence="4 5" id="KW-0067">ATP-binding</keyword>
<evidence type="ECO:0000256" key="4">
    <source>
        <dbReference type="ARBA" id="ARBA00022840"/>
    </source>
</evidence>
<accession>A0A3D9I2W5</accession>
<dbReference type="GO" id="GO:0005829">
    <property type="term" value="C:cytosol"/>
    <property type="evidence" value="ECO:0007669"/>
    <property type="project" value="TreeGrafter"/>
</dbReference>
<feature type="domain" description="UvrD-like helicase ATP-binding" evidence="6">
    <location>
        <begin position="299"/>
        <end position="729"/>
    </location>
</feature>
<dbReference type="GO" id="GO:0005524">
    <property type="term" value="F:ATP binding"/>
    <property type="evidence" value="ECO:0007669"/>
    <property type="project" value="UniProtKB-UniRule"/>
</dbReference>
<keyword evidence="1 5" id="KW-0547">Nucleotide-binding</keyword>
<evidence type="ECO:0000259" key="6">
    <source>
        <dbReference type="PROSITE" id="PS51198"/>
    </source>
</evidence>
<dbReference type="Gene3D" id="3.40.50.300">
    <property type="entry name" value="P-loop containing nucleotide triphosphate hydrolases"/>
    <property type="match status" value="3"/>
</dbReference>
<dbReference type="InterPro" id="IPR027785">
    <property type="entry name" value="UvrD-like_helicase_C"/>
</dbReference>
<keyword evidence="8" id="KW-1185">Reference proteome</keyword>
<evidence type="ECO:0000256" key="1">
    <source>
        <dbReference type="ARBA" id="ARBA00022741"/>
    </source>
</evidence>
<dbReference type="GO" id="GO:0043138">
    <property type="term" value="F:3'-5' DNA helicase activity"/>
    <property type="evidence" value="ECO:0007669"/>
    <property type="project" value="TreeGrafter"/>
</dbReference>
<dbReference type="GO" id="GO:0000725">
    <property type="term" value="P:recombinational repair"/>
    <property type="evidence" value="ECO:0007669"/>
    <property type="project" value="TreeGrafter"/>
</dbReference>
<protein>
    <submittedName>
        <fullName evidence="7">DNA helicase-2/ATP-dependent DNA helicase PcrA</fullName>
    </submittedName>
</protein>
<reference evidence="7 8" key="1">
    <citation type="submission" date="2018-07" db="EMBL/GenBank/DDBJ databases">
        <title>Genomic Encyclopedia of Type Strains, Phase III (KMG-III): the genomes of soil and plant-associated and newly described type strains.</title>
        <authorList>
            <person name="Whitman W."/>
        </authorList>
    </citation>
    <scope>NUCLEOTIDE SEQUENCE [LARGE SCALE GENOMIC DNA]</scope>
    <source>
        <strain evidence="7 8">CECT 8236</strain>
    </source>
</reference>
<dbReference type="Pfam" id="PF00580">
    <property type="entry name" value="UvrD-helicase"/>
    <property type="match status" value="1"/>
</dbReference>
<organism evidence="7 8">
    <name type="scientific">Cohnella lupini</name>
    <dbReference type="NCBI Taxonomy" id="1294267"/>
    <lineage>
        <taxon>Bacteria</taxon>
        <taxon>Bacillati</taxon>
        <taxon>Bacillota</taxon>
        <taxon>Bacilli</taxon>
        <taxon>Bacillales</taxon>
        <taxon>Paenibacillaceae</taxon>
        <taxon>Cohnella</taxon>
    </lineage>
</organism>
<dbReference type="PANTHER" id="PTHR11070">
    <property type="entry name" value="UVRD / RECB / PCRA DNA HELICASE FAMILY MEMBER"/>
    <property type="match status" value="1"/>
</dbReference>
<keyword evidence="3 5" id="KW-0347">Helicase</keyword>
<dbReference type="GO" id="GO:0003677">
    <property type="term" value="F:DNA binding"/>
    <property type="evidence" value="ECO:0007669"/>
    <property type="project" value="InterPro"/>
</dbReference>
<name>A0A3D9I2W5_9BACL</name>
<keyword evidence="2 5" id="KW-0378">Hydrolase</keyword>
<dbReference type="InterPro" id="IPR013986">
    <property type="entry name" value="DExx_box_DNA_helicase_dom_sf"/>
</dbReference>
<dbReference type="GO" id="GO:0016787">
    <property type="term" value="F:hydrolase activity"/>
    <property type="evidence" value="ECO:0007669"/>
    <property type="project" value="UniProtKB-UniRule"/>
</dbReference>
<dbReference type="PROSITE" id="PS51198">
    <property type="entry name" value="UVRD_HELICASE_ATP_BIND"/>
    <property type="match status" value="1"/>
</dbReference>
<comment type="caution">
    <text evidence="7">The sequence shown here is derived from an EMBL/GenBank/DDBJ whole genome shotgun (WGS) entry which is preliminary data.</text>
</comment>
<evidence type="ECO:0000313" key="8">
    <source>
        <dbReference type="Proteomes" id="UP000256869"/>
    </source>
</evidence>
<dbReference type="PANTHER" id="PTHR11070:SF17">
    <property type="entry name" value="DNA HELICASE IV"/>
    <property type="match status" value="1"/>
</dbReference>
<dbReference type="Proteomes" id="UP000256869">
    <property type="component" value="Unassembled WGS sequence"/>
</dbReference>
<dbReference type="NCBIfam" id="NF041464">
    <property type="entry name" value="HelD_BACSU"/>
    <property type="match status" value="2"/>
</dbReference>
<dbReference type="AlphaFoldDB" id="A0A3D9I2W5"/>
<proteinExistence type="predicted"/>
<feature type="binding site" evidence="5">
    <location>
        <begin position="320"/>
        <end position="327"/>
    </location>
    <ligand>
        <name>ATP</name>
        <dbReference type="ChEBI" id="CHEBI:30616"/>
    </ligand>
</feature>
<dbReference type="InterPro" id="IPR048228">
    <property type="entry name" value="HelD_bacillota"/>
</dbReference>
<evidence type="ECO:0000256" key="2">
    <source>
        <dbReference type="ARBA" id="ARBA00022801"/>
    </source>
</evidence>
<evidence type="ECO:0000313" key="7">
    <source>
        <dbReference type="EMBL" id="RED56001.1"/>
    </source>
</evidence>
<dbReference type="SUPFAM" id="SSF52540">
    <property type="entry name" value="P-loop containing nucleoside triphosphate hydrolases"/>
    <property type="match status" value="1"/>
</dbReference>
<dbReference type="InterPro" id="IPR014016">
    <property type="entry name" value="UvrD-like_ATP-bd"/>
</dbReference>
<dbReference type="EMBL" id="QRDY01000015">
    <property type="protein sequence ID" value="RED56001.1"/>
    <property type="molecule type" value="Genomic_DNA"/>
</dbReference>
<dbReference type="Pfam" id="PF13538">
    <property type="entry name" value="UvrD_C_2"/>
    <property type="match status" value="1"/>
</dbReference>
<dbReference type="InterPro" id="IPR027417">
    <property type="entry name" value="P-loop_NTPase"/>
</dbReference>
<gene>
    <name evidence="7" type="ORF">DFP95_11564</name>
</gene>
<sequence length="895" mass="104017">MAIRQHLANRGLNRDDKKRTDGMPVLFYINRLNAKHHCGNIGELSSNFMLSDIVNAFYLHLYCSTWVRGLSTVMMLLYTNPKRGVFEEMVNEQDWQQEQDRLDLVSVTLRAAIAELEPEVAGLRDQVAEIRKRFWEEVTINTSTHEDFEESFYSMKQQEAVLSERERSHQNRVQRWKSMKRLLPSPYFGRVDFQEDGLSSNEQIYIGVSSFVDVDGLSFLVYDWRTPIASMYYDYSPGASAYETPGGRVAGTMMLKRQYQIRERELQNVFDTSLTIGDELLQQVLGQGADTQMKTIVATIQKEQNAIIRDDKSRMLIVQGAAGSGKTSAALQRVAYLLYKHRNKLKADQMILFSPNPMFNSYVSTVLPELGEENMQQTTLQEYLEYWLGSSFRLEDPFEQIEYVLTSIQSQGYEARLSGIRYKASEAFLRALQSYALWLGKEGMMFRGIRFQDRELITEEQLKSRFYGYDSSIRLANRVALLREWILRELTSLERKEQEARWVQDELNYLDNDQYAEAHGALRKKYRQEKAVFDLNEQFAEMYGELEQDEANDFDFSTQEEEELLRRMIVKEHFKPLRQDAKRLKFINVNGLYDQLFVDDDAYRLMTNETEVPEHWQEMCKQTKEKLSRQELFYEDAAPFLYLKELVEGARTNTEVRHLFIDEGQDYSPFQFLFLKQLFPRARMTVLGDFGQAIFPQATNLHAADSPLIRLYGEGDTSLIRLVRSYRSTREIVEFTKALLPNGEEIVPFERNGRKPVLSKMGGDKMKVARLIEDLAELRDEGFDSIAVITKTMAESLEAYEALKAGGCEALRLITKETLTFERGTMVIPAYLAKGVEFDAVLIYDASPRTYHRESERKLFYTACTRAMHRLLLYATGEWAPFVQALDTSLYEEMR</sequence>
<evidence type="ECO:0000256" key="3">
    <source>
        <dbReference type="ARBA" id="ARBA00022806"/>
    </source>
</evidence>
<dbReference type="InterPro" id="IPR000212">
    <property type="entry name" value="DNA_helicase_UvrD/REP"/>
</dbReference>